<dbReference type="PANTHER" id="PTHR31793">
    <property type="entry name" value="4-HYDROXYBENZOYL-COA THIOESTERASE FAMILY MEMBER"/>
    <property type="match status" value="1"/>
</dbReference>
<dbReference type="EMBL" id="CP014230">
    <property type="protein sequence ID" value="AMD91998.1"/>
    <property type="molecule type" value="Genomic_DNA"/>
</dbReference>
<protein>
    <submittedName>
        <fullName evidence="3">Thioesterase</fullName>
    </submittedName>
</protein>
<sequence length="142" mass="16190">MTSGAILPEPSCWLEHRVSYGETDAMGVVYYANYLHFFERGRSELIRNLGLGYSAVEEQGIFLPVREASCRYLAPARYDEVIHIHTALSGRTRASLSFVYEITRPDRRTVLTRGFTQHAVVNAQGRPVRIPEWFAALLDEQE</sequence>
<dbReference type="SUPFAM" id="SSF54637">
    <property type="entry name" value="Thioesterase/thiol ester dehydrase-isomerase"/>
    <property type="match status" value="1"/>
</dbReference>
<dbReference type="PANTHER" id="PTHR31793:SF27">
    <property type="entry name" value="NOVEL THIOESTERASE SUPERFAMILY DOMAIN AND SAPOSIN A-TYPE DOMAIN CONTAINING PROTEIN (0610012H03RIK)"/>
    <property type="match status" value="1"/>
</dbReference>
<reference evidence="4" key="1">
    <citation type="submission" date="2016-02" db="EMBL/GenBank/DDBJ databases">
        <authorList>
            <person name="Holder M.E."/>
            <person name="Ajami N.J."/>
            <person name="Petrosino J.F."/>
        </authorList>
    </citation>
    <scope>NUCLEOTIDE SEQUENCE [LARGE SCALE GENOMIC DNA]</scope>
    <source>
        <strain evidence="4">DSM 12838</strain>
    </source>
</reference>
<evidence type="ECO:0000256" key="2">
    <source>
        <dbReference type="ARBA" id="ARBA00022801"/>
    </source>
</evidence>
<dbReference type="STRING" id="888061.AXF15_01955"/>
<evidence type="ECO:0000313" key="3">
    <source>
        <dbReference type="EMBL" id="AMD91998.1"/>
    </source>
</evidence>
<keyword evidence="4" id="KW-1185">Reference proteome</keyword>
<accession>A0A109W5H4</accession>
<dbReference type="AlphaFoldDB" id="A0A109W5H4"/>
<keyword evidence="2" id="KW-0378">Hydrolase</keyword>
<comment type="similarity">
    <text evidence="1">Belongs to the 4-hydroxybenzoyl-CoA thioesterase family.</text>
</comment>
<dbReference type="CDD" id="cd00586">
    <property type="entry name" value="4HBT"/>
    <property type="match status" value="1"/>
</dbReference>
<proteinExistence type="inferred from homology"/>
<evidence type="ECO:0000256" key="1">
    <source>
        <dbReference type="ARBA" id="ARBA00005953"/>
    </source>
</evidence>
<dbReference type="Gene3D" id="3.10.129.10">
    <property type="entry name" value="Hotdog Thioesterase"/>
    <property type="match status" value="1"/>
</dbReference>
<dbReference type="KEGG" id="doa:AXF15_01955"/>
<dbReference type="OrthoDB" id="9808429at2"/>
<dbReference type="PIRSF" id="PIRSF003230">
    <property type="entry name" value="YbgC"/>
    <property type="match status" value="1"/>
</dbReference>
<gene>
    <name evidence="3" type="ORF">AXF15_01955</name>
</gene>
<name>A0A109W5H4_9BACT</name>
<organism evidence="3 4">
    <name type="scientific">Desulfomicrobium orale DSM 12838</name>
    <dbReference type="NCBI Taxonomy" id="888061"/>
    <lineage>
        <taxon>Bacteria</taxon>
        <taxon>Pseudomonadati</taxon>
        <taxon>Thermodesulfobacteriota</taxon>
        <taxon>Desulfovibrionia</taxon>
        <taxon>Desulfovibrionales</taxon>
        <taxon>Desulfomicrobiaceae</taxon>
        <taxon>Desulfomicrobium</taxon>
    </lineage>
</organism>
<dbReference type="InterPro" id="IPR006684">
    <property type="entry name" value="YbgC/YbaW"/>
</dbReference>
<dbReference type="Proteomes" id="UP000063964">
    <property type="component" value="Chromosome"/>
</dbReference>
<dbReference type="InterPro" id="IPR029069">
    <property type="entry name" value="HotDog_dom_sf"/>
</dbReference>
<dbReference type="NCBIfam" id="TIGR00051">
    <property type="entry name" value="YbgC/FadM family acyl-CoA thioesterase"/>
    <property type="match status" value="1"/>
</dbReference>
<dbReference type="InterPro" id="IPR050563">
    <property type="entry name" value="4-hydroxybenzoyl-CoA_TE"/>
</dbReference>
<dbReference type="GO" id="GO:0047617">
    <property type="term" value="F:fatty acyl-CoA hydrolase activity"/>
    <property type="evidence" value="ECO:0007669"/>
    <property type="project" value="TreeGrafter"/>
</dbReference>
<dbReference type="Pfam" id="PF13279">
    <property type="entry name" value="4HBT_2"/>
    <property type="match status" value="1"/>
</dbReference>
<dbReference type="RefSeq" id="WP_066602598.1">
    <property type="nucleotide sequence ID" value="NZ_CP014230.1"/>
</dbReference>
<evidence type="ECO:0000313" key="4">
    <source>
        <dbReference type="Proteomes" id="UP000063964"/>
    </source>
</evidence>